<organism evidence="3 4">
    <name type="scientific">Podospora didyma</name>
    <dbReference type="NCBI Taxonomy" id="330526"/>
    <lineage>
        <taxon>Eukaryota</taxon>
        <taxon>Fungi</taxon>
        <taxon>Dikarya</taxon>
        <taxon>Ascomycota</taxon>
        <taxon>Pezizomycotina</taxon>
        <taxon>Sordariomycetes</taxon>
        <taxon>Sordariomycetidae</taxon>
        <taxon>Sordariales</taxon>
        <taxon>Podosporaceae</taxon>
        <taxon>Podospora</taxon>
    </lineage>
</organism>
<accession>A0AAE0U492</accession>
<sequence length="854" mass="98118">MAAEPSYESLEPSASQIRLLRLLPPSATSTDVPSTPWYRCIGLECTFETVPLSDAPAYEALSYAWGDDPPSVPPLLNEREVSIRPNLAYALAALRKSKPRTTGIDALFEQNEWWFGLDDLARNGTHWPLVPSIWRRDSAKTIRIRHFHHRRLNRVFITNTISDEWVRKQTEADSGGDILASRSSAAQEQVVPEQLSWSPGDDDREGIGGDASLVLNTAARSPDWSWISKKEPLPEAPPTPSTRLQEQLGHWVKTRAKFKRHKQEQKRLPKMLEDLQNAEPFLTQKRRELKELKALESQQKRALKDLILLEQEQQRRLSEPRQRLLQDFEDSRQQLLLQGKTIIADATLPGAWGYKQYHERHWIKHQLHDLRRIHAGREEQWTNTQSLHREEDPILTEKEVQVLAEVKGCKRALLQQRILLREAELKRWEIEAVLRQYAKWTELWREMKEGEMMEWLESILPGDRTEIALGFSNIGLISLERVCTLPYWKRLWIVQEVLLAKEEVLCFGDDVKTAENWDLFTGGRRSLDRLPELWKLSPAIQTAINKIRHSFPFQLDRLRRDHGQQWQLHSLIDMTENSLCRDPLDKIYGLLGLAGDFQTEDFGISYKKSVQEVYQDAIRWYYVKHGEDEGSPSLARFSQMLQTSRRGHSDQQISGGRLAPLPVDETCPSRERGLTLTKGMLAGPIIYTGPLAEDRDWAEVRQRDRISSLLQYLNEGGFQGLKFAIEEQLEKDRLGENSQNLMEQIVRPFTCHLMQRHSKNLTAPLETSIKNASRVPLDIQEASFGCTSDDATFNIRWYGQTDGELGISATDFSRIFDNTWKQVALDLMGIVELEVSTALGAIDVVSEAPLSKGQ</sequence>
<evidence type="ECO:0000256" key="2">
    <source>
        <dbReference type="SAM" id="MobiDB-lite"/>
    </source>
</evidence>
<reference evidence="3" key="2">
    <citation type="submission" date="2023-06" db="EMBL/GenBank/DDBJ databases">
        <authorList>
            <consortium name="Lawrence Berkeley National Laboratory"/>
            <person name="Haridas S."/>
            <person name="Hensen N."/>
            <person name="Bonometti L."/>
            <person name="Westerberg I."/>
            <person name="Brannstrom I.O."/>
            <person name="Guillou S."/>
            <person name="Cros-Aarteil S."/>
            <person name="Calhoun S."/>
            <person name="Kuo A."/>
            <person name="Mondo S."/>
            <person name="Pangilinan J."/>
            <person name="Riley R."/>
            <person name="LaButti K."/>
            <person name="Andreopoulos B."/>
            <person name="Lipzen A."/>
            <person name="Chen C."/>
            <person name="Yanf M."/>
            <person name="Daum C."/>
            <person name="Ng V."/>
            <person name="Clum A."/>
            <person name="Steindorff A."/>
            <person name="Ohm R."/>
            <person name="Martin F."/>
            <person name="Silar P."/>
            <person name="Natvig D."/>
            <person name="Lalanne C."/>
            <person name="Gautier V."/>
            <person name="Ament-velasquez S.L."/>
            <person name="Kruys A."/>
            <person name="Hutchinson M.I."/>
            <person name="Powell A.J."/>
            <person name="Barry K."/>
            <person name="Miller A.N."/>
            <person name="Grigoriev I.V."/>
            <person name="Debuchy R."/>
            <person name="Gladieux P."/>
            <person name="Thoren M.H."/>
            <person name="Johannesson H."/>
        </authorList>
    </citation>
    <scope>NUCLEOTIDE SEQUENCE</scope>
    <source>
        <strain evidence="3">CBS 232.78</strain>
    </source>
</reference>
<evidence type="ECO:0008006" key="5">
    <source>
        <dbReference type="Google" id="ProtNLM"/>
    </source>
</evidence>
<comment type="caution">
    <text evidence="3">The sequence shown here is derived from an EMBL/GenBank/DDBJ whole genome shotgun (WGS) entry which is preliminary data.</text>
</comment>
<feature type="coiled-coil region" evidence="1">
    <location>
        <begin position="272"/>
        <end position="312"/>
    </location>
</feature>
<proteinExistence type="predicted"/>
<dbReference type="PANTHER" id="PTHR24148">
    <property type="entry name" value="ANKYRIN REPEAT DOMAIN-CONTAINING PROTEIN 39 HOMOLOG-RELATED"/>
    <property type="match status" value="1"/>
</dbReference>
<evidence type="ECO:0000313" key="3">
    <source>
        <dbReference type="EMBL" id="KAK3390262.1"/>
    </source>
</evidence>
<reference evidence="3" key="1">
    <citation type="journal article" date="2023" name="Mol. Phylogenet. Evol.">
        <title>Genome-scale phylogeny and comparative genomics of the fungal order Sordariales.</title>
        <authorList>
            <person name="Hensen N."/>
            <person name="Bonometti L."/>
            <person name="Westerberg I."/>
            <person name="Brannstrom I.O."/>
            <person name="Guillou S."/>
            <person name="Cros-Aarteil S."/>
            <person name="Calhoun S."/>
            <person name="Haridas S."/>
            <person name="Kuo A."/>
            <person name="Mondo S."/>
            <person name="Pangilinan J."/>
            <person name="Riley R."/>
            <person name="LaButti K."/>
            <person name="Andreopoulos B."/>
            <person name="Lipzen A."/>
            <person name="Chen C."/>
            <person name="Yan M."/>
            <person name="Daum C."/>
            <person name="Ng V."/>
            <person name="Clum A."/>
            <person name="Steindorff A."/>
            <person name="Ohm R.A."/>
            <person name="Martin F."/>
            <person name="Silar P."/>
            <person name="Natvig D.O."/>
            <person name="Lalanne C."/>
            <person name="Gautier V."/>
            <person name="Ament-Velasquez S.L."/>
            <person name="Kruys A."/>
            <person name="Hutchinson M.I."/>
            <person name="Powell A.J."/>
            <person name="Barry K."/>
            <person name="Miller A.N."/>
            <person name="Grigoriev I.V."/>
            <person name="Debuchy R."/>
            <person name="Gladieux P."/>
            <person name="Hiltunen Thoren M."/>
            <person name="Johannesson H."/>
        </authorList>
    </citation>
    <scope>NUCLEOTIDE SEQUENCE</scope>
    <source>
        <strain evidence="3">CBS 232.78</strain>
    </source>
</reference>
<keyword evidence="1" id="KW-0175">Coiled coil</keyword>
<dbReference type="Proteomes" id="UP001285441">
    <property type="component" value="Unassembled WGS sequence"/>
</dbReference>
<evidence type="ECO:0000313" key="4">
    <source>
        <dbReference type="Proteomes" id="UP001285441"/>
    </source>
</evidence>
<keyword evidence="4" id="KW-1185">Reference proteome</keyword>
<dbReference type="InterPro" id="IPR052895">
    <property type="entry name" value="HetReg/Transcr_Mod"/>
</dbReference>
<feature type="region of interest" description="Disordered" evidence="2">
    <location>
        <begin position="182"/>
        <end position="208"/>
    </location>
</feature>
<evidence type="ECO:0000256" key="1">
    <source>
        <dbReference type="SAM" id="Coils"/>
    </source>
</evidence>
<protein>
    <recommendedName>
        <fullName evidence="5">Heterokaryon incompatibility domain-containing protein</fullName>
    </recommendedName>
</protein>
<dbReference type="AlphaFoldDB" id="A0AAE0U492"/>
<dbReference type="PANTHER" id="PTHR24148:SF64">
    <property type="entry name" value="HETEROKARYON INCOMPATIBILITY DOMAIN-CONTAINING PROTEIN"/>
    <property type="match status" value="1"/>
</dbReference>
<dbReference type="EMBL" id="JAULSW010000002">
    <property type="protein sequence ID" value="KAK3390262.1"/>
    <property type="molecule type" value="Genomic_DNA"/>
</dbReference>
<gene>
    <name evidence="3" type="ORF">B0H63DRAFT_557260</name>
</gene>
<name>A0AAE0U492_9PEZI</name>